<proteinExistence type="predicted"/>
<accession>A0A1G9VQJ8</accession>
<dbReference type="Pfam" id="PF10983">
    <property type="entry name" value="DUF2793"/>
    <property type="match status" value="1"/>
</dbReference>
<keyword evidence="2" id="KW-1185">Reference proteome</keyword>
<dbReference type="InterPro" id="IPR021251">
    <property type="entry name" value="DUF2793"/>
</dbReference>
<evidence type="ECO:0000313" key="1">
    <source>
        <dbReference type="EMBL" id="SDM74377.1"/>
    </source>
</evidence>
<evidence type="ECO:0000313" key="2">
    <source>
        <dbReference type="Proteomes" id="UP000199759"/>
    </source>
</evidence>
<name>A0A1G9VQJ8_9PROT</name>
<protein>
    <submittedName>
        <fullName evidence="1">Uncharacterized protein</fullName>
    </submittedName>
</protein>
<sequence>MSETTPNLALPLVMPAQAQKHVPVNESLLRLDALVQAQAQSRSLAVQPGDPGDGQCWLIPAGASGDDWTAMTAGSLAIWRDGFWSEVTPKSGWRVHVLDEARDVVFGGSAWHLAGADTVLAESPGGAKTRAILIADTVTGLTGASVVTAITIPARSIVFCVSVRTDEAITGASSFDCGIAGETSKFGGSLGISEGASNLGVIGPTAFYSDTPIVLTANGGSFAGGSVSLAIHAWMPVAPD</sequence>
<dbReference type="RefSeq" id="WP_233342498.1">
    <property type="nucleotide sequence ID" value="NZ_FNHG01000020.1"/>
</dbReference>
<dbReference type="Proteomes" id="UP000199759">
    <property type="component" value="Unassembled WGS sequence"/>
</dbReference>
<dbReference type="AlphaFoldDB" id="A0A1G9VQJ8"/>
<gene>
    <name evidence="1" type="ORF">SAMN04488568_12043</name>
</gene>
<dbReference type="STRING" id="144026.SAMN04488568_12043"/>
<dbReference type="EMBL" id="FNHG01000020">
    <property type="protein sequence ID" value="SDM74377.1"/>
    <property type="molecule type" value="Genomic_DNA"/>
</dbReference>
<organism evidence="1 2">
    <name type="scientific">Maricaulis salignorans</name>
    <dbReference type="NCBI Taxonomy" id="144026"/>
    <lineage>
        <taxon>Bacteria</taxon>
        <taxon>Pseudomonadati</taxon>
        <taxon>Pseudomonadota</taxon>
        <taxon>Alphaproteobacteria</taxon>
        <taxon>Maricaulales</taxon>
        <taxon>Maricaulaceae</taxon>
        <taxon>Maricaulis</taxon>
    </lineage>
</organism>
<reference evidence="1 2" key="1">
    <citation type="submission" date="2016-10" db="EMBL/GenBank/DDBJ databases">
        <authorList>
            <person name="de Groot N.N."/>
        </authorList>
    </citation>
    <scope>NUCLEOTIDE SEQUENCE [LARGE SCALE GENOMIC DNA]</scope>
    <source>
        <strain evidence="1 2">DSM 16077</strain>
    </source>
</reference>